<dbReference type="SUPFAM" id="SSF90112">
    <property type="entry name" value="Neurotransmitter-gated ion-channel transmembrane pore"/>
    <property type="match status" value="1"/>
</dbReference>
<evidence type="ECO:0000256" key="10">
    <source>
        <dbReference type="ARBA" id="ARBA00023170"/>
    </source>
</evidence>
<keyword evidence="12" id="KW-0325">Glycoprotein</keyword>
<evidence type="ECO:0000256" key="1">
    <source>
        <dbReference type="ARBA" id="ARBA00022448"/>
    </source>
</evidence>
<dbReference type="PANTHER" id="PTHR18945">
    <property type="entry name" value="NEUROTRANSMITTER GATED ION CHANNEL"/>
    <property type="match status" value="1"/>
</dbReference>
<keyword evidence="16 18" id="KW-0407">Ion channel</keyword>
<evidence type="ECO:0000256" key="11">
    <source>
        <dbReference type="ARBA" id="ARBA00023173"/>
    </source>
</evidence>
<evidence type="ECO:0000256" key="7">
    <source>
        <dbReference type="ARBA" id="ARBA00023065"/>
    </source>
</evidence>
<dbReference type="OMA" id="QRNTGYF"/>
<dbReference type="InterPro" id="IPR038050">
    <property type="entry name" value="Neuro_actylchol_rec"/>
</dbReference>
<dbReference type="InterPro" id="IPR018000">
    <property type="entry name" value="Neurotransmitter_ion_chnl_CS"/>
</dbReference>
<evidence type="ECO:0000256" key="6">
    <source>
        <dbReference type="ARBA" id="ARBA00023018"/>
    </source>
</evidence>
<evidence type="ECO:0000313" key="21">
    <source>
        <dbReference type="EnsemblMetazoa" id="SMAR002781-PA"/>
    </source>
</evidence>
<keyword evidence="14" id="KW-0628">Postsynaptic cell membrane</keyword>
<proteinExistence type="inferred from homology"/>
<evidence type="ECO:0000259" key="19">
    <source>
        <dbReference type="Pfam" id="PF02931"/>
    </source>
</evidence>
<evidence type="ECO:0000256" key="16">
    <source>
        <dbReference type="ARBA" id="ARBA00023303"/>
    </source>
</evidence>
<keyword evidence="2" id="KW-1003">Cell membrane</keyword>
<keyword evidence="22" id="KW-1185">Reference proteome</keyword>
<comment type="subcellular location">
    <subcellularLocation>
        <location evidence="17">Postsynaptic cell membrane</location>
        <topology evidence="17">Multi-pass membrane protein</topology>
    </subcellularLocation>
</comment>
<evidence type="ECO:0000259" key="20">
    <source>
        <dbReference type="Pfam" id="PF02932"/>
    </source>
</evidence>
<dbReference type="InterPro" id="IPR006202">
    <property type="entry name" value="Neur_chan_lig-bd"/>
</dbReference>
<dbReference type="PhylomeDB" id="T1IP39"/>
<feature type="transmembrane region" description="Helical" evidence="18">
    <location>
        <begin position="164"/>
        <end position="186"/>
    </location>
</feature>
<dbReference type="Pfam" id="PF02932">
    <property type="entry name" value="Neur_chan_memb"/>
    <property type="match status" value="1"/>
</dbReference>
<reference evidence="22" key="1">
    <citation type="submission" date="2011-05" db="EMBL/GenBank/DDBJ databases">
        <authorList>
            <person name="Richards S.R."/>
            <person name="Qu J."/>
            <person name="Jiang H."/>
            <person name="Jhangiani S.N."/>
            <person name="Agravi P."/>
            <person name="Goodspeed R."/>
            <person name="Gross S."/>
            <person name="Mandapat C."/>
            <person name="Jackson L."/>
            <person name="Mathew T."/>
            <person name="Pu L."/>
            <person name="Thornton R."/>
            <person name="Saada N."/>
            <person name="Wilczek-Boney K.B."/>
            <person name="Lee S."/>
            <person name="Kovar C."/>
            <person name="Wu Y."/>
            <person name="Scherer S.E."/>
            <person name="Worley K.C."/>
            <person name="Muzny D.M."/>
            <person name="Gibbs R."/>
        </authorList>
    </citation>
    <scope>NUCLEOTIDE SEQUENCE</scope>
    <source>
        <strain evidence="22">Brora</strain>
    </source>
</reference>
<keyword evidence="9" id="KW-1015">Disulfide bond</keyword>
<dbReference type="Gene3D" id="1.20.58.390">
    <property type="entry name" value="Neurotransmitter-gated ion-channel transmembrane domain"/>
    <property type="match status" value="1"/>
</dbReference>
<dbReference type="PRINTS" id="PR00253">
    <property type="entry name" value="GABAARECEPTR"/>
</dbReference>
<keyword evidence="11" id="KW-0869">Chloride channel</keyword>
<keyword evidence="4" id="KW-0732">Signal</keyword>
<dbReference type="InterPro" id="IPR006201">
    <property type="entry name" value="Neur_channel"/>
</dbReference>
<keyword evidence="15" id="KW-1071">Ligand-gated ion channel</keyword>
<evidence type="ECO:0000256" key="2">
    <source>
        <dbReference type="ARBA" id="ARBA00022475"/>
    </source>
</evidence>
<dbReference type="CDD" id="cd19049">
    <property type="entry name" value="LGIC_TM_anion"/>
    <property type="match status" value="1"/>
</dbReference>
<organism evidence="21 22">
    <name type="scientific">Strigamia maritima</name>
    <name type="common">European centipede</name>
    <name type="synonym">Geophilus maritimus</name>
    <dbReference type="NCBI Taxonomy" id="126957"/>
    <lineage>
        <taxon>Eukaryota</taxon>
        <taxon>Metazoa</taxon>
        <taxon>Ecdysozoa</taxon>
        <taxon>Arthropoda</taxon>
        <taxon>Myriapoda</taxon>
        <taxon>Chilopoda</taxon>
        <taxon>Pleurostigmophora</taxon>
        <taxon>Geophilomorpha</taxon>
        <taxon>Linotaeniidae</taxon>
        <taxon>Strigamia</taxon>
    </lineage>
</organism>
<evidence type="ECO:0000256" key="18">
    <source>
        <dbReference type="RuleBase" id="RU000687"/>
    </source>
</evidence>
<dbReference type="InterPro" id="IPR036734">
    <property type="entry name" value="Neur_chan_lig-bd_sf"/>
</dbReference>
<dbReference type="GO" id="GO:0045211">
    <property type="term" value="C:postsynaptic membrane"/>
    <property type="evidence" value="ECO:0007669"/>
    <property type="project" value="UniProtKB-SubCell"/>
</dbReference>
<evidence type="ECO:0000256" key="12">
    <source>
        <dbReference type="ARBA" id="ARBA00023180"/>
    </source>
</evidence>
<keyword evidence="3 18" id="KW-0812">Transmembrane</keyword>
<evidence type="ECO:0000256" key="4">
    <source>
        <dbReference type="ARBA" id="ARBA00022729"/>
    </source>
</evidence>
<dbReference type="GO" id="GO:0005254">
    <property type="term" value="F:chloride channel activity"/>
    <property type="evidence" value="ECO:0007669"/>
    <property type="project" value="UniProtKB-KW"/>
</dbReference>
<dbReference type="AlphaFoldDB" id="T1IP39"/>
<keyword evidence="1 18" id="KW-0813">Transport</keyword>
<dbReference type="GO" id="GO:0005230">
    <property type="term" value="F:extracellular ligand-gated monoatomic ion channel activity"/>
    <property type="evidence" value="ECO:0007669"/>
    <property type="project" value="InterPro"/>
</dbReference>
<comment type="caution">
    <text evidence="18">Lacks conserved residue(s) required for the propagation of feature annotation.</text>
</comment>
<name>T1IP39_STRMM</name>
<dbReference type="PROSITE" id="PS00236">
    <property type="entry name" value="NEUROTR_ION_CHANNEL"/>
    <property type="match status" value="1"/>
</dbReference>
<evidence type="ECO:0000256" key="9">
    <source>
        <dbReference type="ARBA" id="ARBA00023157"/>
    </source>
</evidence>
<evidence type="ECO:0008006" key="23">
    <source>
        <dbReference type="Google" id="ProtNLM"/>
    </source>
</evidence>
<dbReference type="HOGENOM" id="CLU_010920_2_0_1"/>
<sequence>MDCYFRQSWTDSRLQFEGPVNQLSLSIQVLDGIWKPDTFFHNGHKSHIHTMTVPNKLLRIKQNGEVLYSVRLTIKASCPMQLHKFPMDIQSCPLILGSSILVAYSKEDLIFVWGPVDLHKSMLLSQFDLIGEPQLKNFNSSISQKGVEFSMLQVNFTLQRHMGYFLLQIYFPCILIVVLSWVSFWINREATADRIGLGITTVLTLSTFVLDTRNDLPKVHYPTALDWFVLMCFSFVIATLLEFAGVHYFTKIGSGEHMESDLWEDIDLDEDIGLISTSNVDISYSITEMQKSDEMETEPETESNVMKKRSVAVQTYHVFSFWKQFCLCLSADEEYRQRNLDRRPRNNTDVMNSVSEIDRTSRILFPLVFTLLNLIYWFAFTLQTKP</sequence>
<protein>
    <recommendedName>
        <fullName evidence="23">Neurotransmitter-gated ion-channel ligand-binding domain-containing protein</fullName>
    </recommendedName>
</protein>
<evidence type="ECO:0000256" key="5">
    <source>
        <dbReference type="ARBA" id="ARBA00022989"/>
    </source>
</evidence>
<dbReference type="STRING" id="126957.T1IP39"/>
<dbReference type="SUPFAM" id="SSF63712">
    <property type="entry name" value="Nicotinic receptor ligand binding domain-like"/>
    <property type="match status" value="1"/>
</dbReference>
<keyword evidence="7 18" id="KW-0406">Ion transport</keyword>
<dbReference type="InterPro" id="IPR036719">
    <property type="entry name" value="Neuro-gated_channel_TM_sf"/>
</dbReference>
<dbReference type="eggNOG" id="KOG3642">
    <property type="taxonomic scope" value="Eukaryota"/>
</dbReference>
<dbReference type="InterPro" id="IPR001390">
    <property type="entry name" value="GABAAa_rcpt"/>
</dbReference>
<dbReference type="PRINTS" id="PR00252">
    <property type="entry name" value="NRIONCHANNEL"/>
</dbReference>
<evidence type="ECO:0000256" key="15">
    <source>
        <dbReference type="ARBA" id="ARBA00023286"/>
    </source>
</evidence>
<reference evidence="21" key="2">
    <citation type="submission" date="2015-02" db="UniProtKB">
        <authorList>
            <consortium name="EnsemblMetazoa"/>
        </authorList>
    </citation>
    <scope>IDENTIFICATION</scope>
</reference>
<evidence type="ECO:0000256" key="14">
    <source>
        <dbReference type="ARBA" id="ARBA00023257"/>
    </source>
</evidence>
<evidence type="ECO:0000313" key="22">
    <source>
        <dbReference type="Proteomes" id="UP000014500"/>
    </source>
</evidence>
<keyword evidence="6" id="KW-0770">Synapse</keyword>
<dbReference type="Gene3D" id="2.70.170.10">
    <property type="entry name" value="Neurotransmitter-gated ion-channel ligand-binding domain"/>
    <property type="match status" value="1"/>
</dbReference>
<feature type="domain" description="Neurotransmitter-gated ion-channel transmembrane" evidence="20">
    <location>
        <begin position="169"/>
        <end position="377"/>
    </location>
</feature>
<evidence type="ECO:0000256" key="17">
    <source>
        <dbReference type="ARBA" id="ARBA00034104"/>
    </source>
</evidence>
<dbReference type="PRINTS" id="PR01079">
    <property type="entry name" value="GABAARALPHA"/>
</dbReference>
<evidence type="ECO:0000256" key="3">
    <source>
        <dbReference type="ARBA" id="ARBA00022692"/>
    </source>
</evidence>
<dbReference type="GO" id="GO:0034707">
    <property type="term" value="C:chloride channel complex"/>
    <property type="evidence" value="ECO:0007669"/>
    <property type="project" value="UniProtKB-KW"/>
</dbReference>
<dbReference type="Proteomes" id="UP000014500">
    <property type="component" value="Unassembled WGS sequence"/>
</dbReference>
<keyword evidence="5 18" id="KW-1133">Transmembrane helix</keyword>
<evidence type="ECO:0000256" key="8">
    <source>
        <dbReference type="ARBA" id="ARBA00023136"/>
    </source>
</evidence>
<dbReference type="GO" id="GO:0099095">
    <property type="term" value="F:ligand-gated monoatomic anion channel activity"/>
    <property type="evidence" value="ECO:0007669"/>
    <property type="project" value="UniProtKB-ARBA"/>
</dbReference>
<accession>T1IP39</accession>
<dbReference type="EnsemblMetazoa" id="SMAR002781-RA">
    <property type="protein sequence ID" value="SMAR002781-PA"/>
    <property type="gene ID" value="SMAR002781"/>
</dbReference>
<dbReference type="Pfam" id="PF02931">
    <property type="entry name" value="Neur_chan_LBD"/>
    <property type="match status" value="1"/>
</dbReference>
<evidence type="ECO:0000256" key="13">
    <source>
        <dbReference type="ARBA" id="ARBA00023214"/>
    </source>
</evidence>
<dbReference type="InterPro" id="IPR006029">
    <property type="entry name" value="Neurotrans-gated_channel_TM"/>
</dbReference>
<feature type="transmembrane region" description="Helical" evidence="18">
    <location>
        <begin position="227"/>
        <end position="249"/>
    </location>
</feature>
<comment type="similarity">
    <text evidence="18">Belongs to the ligand-gated ion channel (TC 1.A.9) family.</text>
</comment>
<dbReference type="EMBL" id="JH431244">
    <property type="status" value="NOT_ANNOTATED_CDS"/>
    <property type="molecule type" value="Genomic_DNA"/>
</dbReference>
<dbReference type="GO" id="GO:0004890">
    <property type="term" value="F:GABA-A receptor activity"/>
    <property type="evidence" value="ECO:0007669"/>
    <property type="project" value="InterPro"/>
</dbReference>
<dbReference type="InterPro" id="IPR006028">
    <property type="entry name" value="GABAA/Glycine_rcpt"/>
</dbReference>
<feature type="domain" description="Neurotransmitter-gated ion-channel ligand-binding" evidence="19">
    <location>
        <begin position="1"/>
        <end position="162"/>
    </location>
</feature>
<keyword evidence="13" id="KW-0868">Chloride</keyword>
<feature type="transmembrane region" description="Helical" evidence="18">
    <location>
        <begin position="363"/>
        <end position="380"/>
    </location>
</feature>
<keyword evidence="8 18" id="KW-0472">Membrane</keyword>
<keyword evidence="10" id="KW-0675">Receptor</keyword>